<dbReference type="InterPro" id="IPR007995">
    <property type="entry name" value="DUF742"/>
</dbReference>
<name>A0A1M6NMH6_PSETH</name>
<dbReference type="RefSeq" id="WP_159444840.1">
    <property type="nucleotide sequence ID" value="NZ_CALGVN010000012.1"/>
</dbReference>
<evidence type="ECO:0008006" key="3">
    <source>
        <dbReference type="Google" id="ProtNLM"/>
    </source>
</evidence>
<gene>
    <name evidence="1" type="ORF">SAMN05443637_101349</name>
</gene>
<dbReference type="PANTHER" id="PTHR36221:SF1">
    <property type="entry name" value="DUF742 DOMAIN-CONTAINING PROTEIN"/>
    <property type="match status" value="1"/>
</dbReference>
<evidence type="ECO:0000313" key="2">
    <source>
        <dbReference type="Proteomes" id="UP000184363"/>
    </source>
</evidence>
<dbReference type="AlphaFoldDB" id="A0A1M6NMH6"/>
<dbReference type="STRING" id="1848.SAMN05443637_101349"/>
<dbReference type="EMBL" id="FRAP01000001">
    <property type="protein sequence ID" value="SHJ96957.1"/>
    <property type="molecule type" value="Genomic_DNA"/>
</dbReference>
<sequence>MAEGLRVRPYVVTGGRTRGSRDLPIEALISRGPRGAIGIGLEQRTVVELCTQPRSIAEVAALARLPLGVVRVLVADLIDTGALTLHAAAVNDMDFLRRVLAGLHRL</sequence>
<accession>A0A1M6NMH6</accession>
<proteinExistence type="predicted"/>
<dbReference type="Proteomes" id="UP000184363">
    <property type="component" value="Unassembled WGS sequence"/>
</dbReference>
<dbReference type="PANTHER" id="PTHR36221">
    <property type="entry name" value="DUF742 DOMAIN-CONTAINING PROTEIN"/>
    <property type="match status" value="1"/>
</dbReference>
<dbReference type="OrthoDB" id="4244884at2"/>
<reference evidence="1 2" key="1">
    <citation type="submission" date="2016-11" db="EMBL/GenBank/DDBJ databases">
        <authorList>
            <person name="Jaros S."/>
            <person name="Januszkiewicz K."/>
            <person name="Wedrychowicz H."/>
        </authorList>
    </citation>
    <scope>NUCLEOTIDE SEQUENCE [LARGE SCALE GENOMIC DNA]</scope>
    <source>
        <strain evidence="1 2">DSM 43832</strain>
    </source>
</reference>
<dbReference type="Pfam" id="PF05331">
    <property type="entry name" value="DUF742"/>
    <property type="match status" value="1"/>
</dbReference>
<protein>
    <recommendedName>
        <fullName evidence="3">DUF742 domain-containing protein</fullName>
    </recommendedName>
</protein>
<evidence type="ECO:0000313" key="1">
    <source>
        <dbReference type="EMBL" id="SHJ96957.1"/>
    </source>
</evidence>
<keyword evidence="2" id="KW-1185">Reference proteome</keyword>
<organism evidence="1 2">
    <name type="scientific">Pseudonocardia thermophila</name>
    <dbReference type="NCBI Taxonomy" id="1848"/>
    <lineage>
        <taxon>Bacteria</taxon>
        <taxon>Bacillati</taxon>
        <taxon>Actinomycetota</taxon>
        <taxon>Actinomycetes</taxon>
        <taxon>Pseudonocardiales</taxon>
        <taxon>Pseudonocardiaceae</taxon>
        <taxon>Pseudonocardia</taxon>
    </lineage>
</organism>